<name>A0ABD5X3R9_9EURY</name>
<sequence length="469" mass="51342">MPSTAVGGSELGQVAATLDVWRAKWASRAAIDARRRRRLDRHLAFVRRQSRFYARHWADVPEGTTDLRAYPPVTKPTLMANFDDVVTDTAVTKAGVDAFVADESTIGERFLGRYPVWLTSGTTGEPGVFLHDDLSLRLINVLPDRWIVGSIAASPTALTRFLRNGARAAEIAVTGGHFAGASGVALMERESTLLHNRGRLLSPTRPIDELIQELEAFQPAILVGYATVLVELARAQRAGRLHIDPAFVGPTAEPITNDQKRDLREAFGCVVRELYGSTECFPLAVECERGNLHANTDWFVVEPVDDDYEPVPAGEPSDTVLVTNLGNRIMPLVRYDLGDSVTMHDWECPCGSGFPVLEVEGRQGSVLQFETDAGASVPVFPLALSTVVEEVPGVRRAQVVRTGERTLRVHLDVTGDADPGAVRERVDTDLTAFFADQGVADLTVEHAEDPPARVPTSGKFRHVWSEYDD</sequence>
<organism evidence="1 2">
    <name type="scientific">Halobaculum marinum</name>
    <dbReference type="NCBI Taxonomy" id="3031996"/>
    <lineage>
        <taxon>Archaea</taxon>
        <taxon>Methanobacteriati</taxon>
        <taxon>Methanobacteriota</taxon>
        <taxon>Stenosarchaea group</taxon>
        <taxon>Halobacteria</taxon>
        <taxon>Halobacteriales</taxon>
        <taxon>Haloferacaceae</taxon>
        <taxon>Halobaculum</taxon>
    </lineage>
</organism>
<dbReference type="PANTHER" id="PTHR36932">
    <property type="entry name" value="CAPSULAR POLYSACCHARIDE BIOSYNTHESIS PROTEIN"/>
    <property type="match status" value="1"/>
</dbReference>
<accession>A0ABD5X3R9</accession>
<dbReference type="InterPro" id="IPR053158">
    <property type="entry name" value="CapK_Type1_Caps_Biosynth"/>
</dbReference>
<dbReference type="InterPro" id="IPR042099">
    <property type="entry name" value="ANL_N_sf"/>
</dbReference>
<keyword evidence="1" id="KW-0436">Ligase</keyword>
<evidence type="ECO:0000313" key="2">
    <source>
        <dbReference type="Proteomes" id="UP001596388"/>
    </source>
</evidence>
<dbReference type="AlphaFoldDB" id="A0ABD5X3R9"/>
<proteinExistence type="predicted"/>
<dbReference type="GO" id="GO:0016874">
    <property type="term" value="F:ligase activity"/>
    <property type="evidence" value="ECO:0007669"/>
    <property type="project" value="UniProtKB-KW"/>
</dbReference>
<comment type="caution">
    <text evidence="1">The sequence shown here is derived from an EMBL/GenBank/DDBJ whole genome shotgun (WGS) entry which is preliminary data.</text>
</comment>
<gene>
    <name evidence="1" type="ORF">ACFQKD_14085</name>
</gene>
<protein>
    <submittedName>
        <fullName evidence="1">Phenylacetate--CoA ligase family protein</fullName>
    </submittedName>
</protein>
<reference evidence="1 2" key="1">
    <citation type="journal article" date="2019" name="Int. J. Syst. Evol. Microbiol.">
        <title>The Global Catalogue of Microorganisms (GCM) 10K type strain sequencing project: providing services to taxonomists for standard genome sequencing and annotation.</title>
        <authorList>
            <consortium name="The Broad Institute Genomics Platform"/>
            <consortium name="The Broad Institute Genome Sequencing Center for Infectious Disease"/>
            <person name="Wu L."/>
            <person name="Ma J."/>
        </authorList>
    </citation>
    <scope>NUCLEOTIDE SEQUENCE [LARGE SCALE GENOMIC DNA]</scope>
    <source>
        <strain evidence="1 2">DT55</strain>
    </source>
</reference>
<dbReference type="EMBL" id="JBHTAG010000003">
    <property type="protein sequence ID" value="MFC7098434.1"/>
    <property type="molecule type" value="Genomic_DNA"/>
</dbReference>
<dbReference type="Gene3D" id="3.40.50.12780">
    <property type="entry name" value="N-terminal domain of ligase-like"/>
    <property type="match status" value="1"/>
</dbReference>
<dbReference type="SUPFAM" id="SSF56801">
    <property type="entry name" value="Acetyl-CoA synthetase-like"/>
    <property type="match status" value="1"/>
</dbReference>
<evidence type="ECO:0000313" key="1">
    <source>
        <dbReference type="EMBL" id="MFC7098434.1"/>
    </source>
</evidence>
<dbReference type="Proteomes" id="UP001596388">
    <property type="component" value="Unassembled WGS sequence"/>
</dbReference>
<keyword evidence="2" id="KW-1185">Reference proteome</keyword>
<dbReference type="PANTHER" id="PTHR36932:SF1">
    <property type="entry name" value="CAPSULAR POLYSACCHARIDE BIOSYNTHESIS PROTEIN"/>
    <property type="match status" value="1"/>
</dbReference>